<gene>
    <name evidence="1" type="ORF">ALQ64_03152</name>
</gene>
<dbReference type="EMBL" id="RBOW01001017">
    <property type="protein sequence ID" value="RMN17108.1"/>
    <property type="molecule type" value="Genomic_DNA"/>
</dbReference>
<evidence type="ECO:0000313" key="1">
    <source>
        <dbReference type="EMBL" id="RMN17108.1"/>
    </source>
</evidence>
<name>A0A3M3K1V6_PSECA</name>
<proteinExistence type="predicted"/>
<dbReference type="Proteomes" id="UP000281372">
    <property type="component" value="Unassembled WGS sequence"/>
</dbReference>
<organism evidence="1 2">
    <name type="scientific">Pseudomonas cannabina</name>
    <dbReference type="NCBI Taxonomy" id="86840"/>
    <lineage>
        <taxon>Bacteria</taxon>
        <taxon>Pseudomonadati</taxon>
        <taxon>Pseudomonadota</taxon>
        <taxon>Gammaproteobacteria</taxon>
        <taxon>Pseudomonadales</taxon>
        <taxon>Pseudomonadaceae</taxon>
        <taxon>Pseudomonas</taxon>
    </lineage>
</organism>
<comment type="caution">
    <text evidence="1">The sequence shown here is derived from an EMBL/GenBank/DDBJ whole genome shotgun (WGS) entry which is preliminary data.</text>
</comment>
<sequence>MKISDLQKVLDEKMSLHGDIDIVCITAPCNDPYGVILSVEELRVSSPEMLGMNALGLADDAKVLAIGYGDGA</sequence>
<evidence type="ECO:0000313" key="2">
    <source>
        <dbReference type="Proteomes" id="UP000281372"/>
    </source>
</evidence>
<reference evidence="1 2" key="1">
    <citation type="submission" date="2018-08" db="EMBL/GenBank/DDBJ databases">
        <title>Recombination of ecologically and evolutionarily significant loci maintains genetic cohesion in the Pseudomonas syringae species complex.</title>
        <authorList>
            <person name="Dillon M."/>
            <person name="Thakur S."/>
            <person name="Almeida R.N.D."/>
            <person name="Weir B.S."/>
            <person name="Guttman D.S."/>
        </authorList>
    </citation>
    <scope>NUCLEOTIDE SEQUENCE [LARGE SCALE GENOMIC DNA]</scope>
    <source>
        <strain evidence="1 2">ICMP 2821</strain>
    </source>
</reference>
<protein>
    <submittedName>
        <fullName evidence="1">Uncharacterized protein</fullName>
    </submittedName>
</protein>
<dbReference type="RefSeq" id="WP_122378203.1">
    <property type="nucleotide sequence ID" value="NZ_RBOW01001017.1"/>
</dbReference>
<dbReference type="AlphaFoldDB" id="A0A3M3K1V6"/>
<accession>A0A3M3K1V6</accession>